<protein>
    <recommendedName>
        <fullName evidence="3">Alpha/beta hydrolase</fullName>
    </recommendedName>
</protein>
<dbReference type="RefSeq" id="WP_203778244.1">
    <property type="nucleotide sequence ID" value="NZ_BAAABO010000049.1"/>
</dbReference>
<gene>
    <name evidence="1" type="ORF">Ade02nite_96780</name>
</gene>
<name>A0ABQ3YM57_9ACTN</name>
<proteinExistence type="predicted"/>
<evidence type="ECO:0000313" key="2">
    <source>
        <dbReference type="Proteomes" id="UP000609879"/>
    </source>
</evidence>
<comment type="caution">
    <text evidence="1">The sequence shown here is derived from an EMBL/GenBank/DDBJ whole genome shotgun (WGS) entry which is preliminary data.</text>
</comment>
<keyword evidence="2" id="KW-1185">Reference proteome</keyword>
<dbReference type="EMBL" id="BOMI01000222">
    <property type="protein sequence ID" value="GID81037.1"/>
    <property type="molecule type" value="Genomic_DNA"/>
</dbReference>
<dbReference type="Proteomes" id="UP000609879">
    <property type="component" value="Unassembled WGS sequence"/>
</dbReference>
<dbReference type="SUPFAM" id="SSF53474">
    <property type="entry name" value="alpha/beta-Hydrolases"/>
    <property type="match status" value="1"/>
</dbReference>
<reference evidence="1 2" key="1">
    <citation type="submission" date="2021-01" db="EMBL/GenBank/DDBJ databases">
        <title>Whole genome shotgun sequence of Actinoplanes deccanensis NBRC 13994.</title>
        <authorList>
            <person name="Komaki H."/>
            <person name="Tamura T."/>
        </authorList>
    </citation>
    <scope>NUCLEOTIDE SEQUENCE [LARGE SCALE GENOMIC DNA]</scope>
    <source>
        <strain evidence="1 2">NBRC 13994</strain>
    </source>
</reference>
<dbReference type="Gene3D" id="3.40.50.1820">
    <property type="entry name" value="alpha/beta hydrolase"/>
    <property type="match status" value="1"/>
</dbReference>
<dbReference type="InterPro" id="IPR029058">
    <property type="entry name" value="AB_hydrolase_fold"/>
</dbReference>
<sequence>MVPHVVLPPSGGPRPEAPVVVGYHLLDSPRTERAFAAALPLDGLDAWKIYLRLPVPTTDRDELWRLVAEDVVLNVYQHVIFGALAEFPTALAAIRREAGIFEDVPIGLLGGSAGGAAAQLVLAESGFSAQAMVLVNPVVRLRDTIDGLADAFGQSYTWGAESSAVAARLDFVGRAPEISDAAIRFITGADDRADAIIAPVGDAVDALSSAGATVDCHVVPDMAHALAWEPGIEPAPQTPHAAAVDKLAVEWFQRYLF</sequence>
<evidence type="ECO:0008006" key="3">
    <source>
        <dbReference type="Google" id="ProtNLM"/>
    </source>
</evidence>
<evidence type="ECO:0000313" key="1">
    <source>
        <dbReference type="EMBL" id="GID81037.1"/>
    </source>
</evidence>
<organism evidence="1 2">
    <name type="scientific">Paractinoplanes deccanensis</name>
    <dbReference type="NCBI Taxonomy" id="113561"/>
    <lineage>
        <taxon>Bacteria</taxon>
        <taxon>Bacillati</taxon>
        <taxon>Actinomycetota</taxon>
        <taxon>Actinomycetes</taxon>
        <taxon>Micromonosporales</taxon>
        <taxon>Micromonosporaceae</taxon>
        <taxon>Paractinoplanes</taxon>
    </lineage>
</organism>
<accession>A0ABQ3YM57</accession>